<gene>
    <name evidence="5" type="ORF">C1I60_22490</name>
</gene>
<dbReference type="InterPro" id="IPR002196">
    <property type="entry name" value="Glyco_hydro_24"/>
</dbReference>
<dbReference type="InterPro" id="IPR023346">
    <property type="entry name" value="Lysozyme-like_dom_sf"/>
</dbReference>
<name>A0A4U2PTV7_9BACL</name>
<comment type="similarity">
    <text evidence="4">Belongs to the glycosyl hydrolase 24 family.</text>
</comment>
<evidence type="ECO:0000256" key="4">
    <source>
        <dbReference type="RuleBase" id="RU003788"/>
    </source>
</evidence>
<dbReference type="GO" id="GO:0016998">
    <property type="term" value="P:cell wall macromolecule catabolic process"/>
    <property type="evidence" value="ECO:0007669"/>
    <property type="project" value="InterPro"/>
</dbReference>
<dbReference type="EMBL" id="PNXQ01000016">
    <property type="protein sequence ID" value="TKH42069.1"/>
    <property type="molecule type" value="Genomic_DNA"/>
</dbReference>
<accession>A0A4U2PTV7</accession>
<evidence type="ECO:0000256" key="3">
    <source>
        <dbReference type="ARBA" id="ARBA00023200"/>
    </source>
</evidence>
<protein>
    <recommendedName>
        <fullName evidence="4">Lysozyme</fullName>
        <ecNumber evidence="4">3.2.1.17</ecNumber>
    </recommendedName>
</protein>
<evidence type="ECO:0000256" key="2">
    <source>
        <dbReference type="ARBA" id="ARBA00022638"/>
    </source>
</evidence>
<evidence type="ECO:0000313" key="5">
    <source>
        <dbReference type="EMBL" id="TKH42069.1"/>
    </source>
</evidence>
<dbReference type="InterPro" id="IPR051018">
    <property type="entry name" value="Bacteriophage_GH24"/>
</dbReference>
<dbReference type="Pfam" id="PF00959">
    <property type="entry name" value="Phage_lysozyme"/>
    <property type="match status" value="1"/>
</dbReference>
<dbReference type="SUPFAM" id="SSF53955">
    <property type="entry name" value="Lysozyme-like"/>
    <property type="match status" value="1"/>
</dbReference>
<keyword evidence="1 4" id="KW-0929">Antimicrobial</keyword>
<dbReference type="PANTHER" id="PTHR38107">
    <property type="match status" value="1"/>
</dbReference>
<dbReference type="Gene3D" id="1.10.530.40">
    <property type="match status" value="1"/>
</dbReference>
<keyword evidence="3" id="KW-1035">Host cytoplasm</keyword>
<dbReference type="GO" id="GO:0031640">
    <property type="term" value="P:killing of cells of another organism"/>
    <property type="evidence" value="ECO:0007669"/>
    <property type="project" value="UniProtKB-KW"/>
</dbReference>
<dbReference type="InterPro" id="IPR033907">
    <property type="entry name" value="Endolysin_autolysin"/>
</dbReference>
<dbReference type="Proteomes" id="UP000308114">
    <property type="component" value="Unassembled WGS sequence"/>
</dbReference>
<sequence>MRKISEAGLHLIKNSEGCRLEAYKPVATETYWTIGWGHYGPDVKQGMTITQAKADVMLVEDLAKYEAYVNNPAYPSYGSAYAKPVRRTYKFLLQLRRG</sequence>
<keyword evidence="4" id="KW-0378">Hydrolase</keyword>
<reference evidence="5 6" key="1">
    <citation type="submission" date="2018-01" db="EMBL/GenBank/DDBJ databases">
        <title>Bacillales members from the olive rhizosphere are effective biological control agents against Verticillium dahliae.</title>
        <authorList>
            <person name="Gomez-Lama C."/>
            <person name="Legarda G."/>
            <person name="Ruano-Rosa D."/>
            <person name="Pizarro-Tobias P."/>
            <person name="Valverde-Corredor A."/>
            <person name="Niqui J.L."/>
            <person name="Trivino J.C."/>
            <person name="Roca A."/>
            <person name="Mercado-Blanco J."/>
        </authorList>
    </citation>
    <scope>NUCLEOTIDE SEQUENCE [LARGE SCALE GENOMIC DNA]</scope>
    <source>
        <strain evidence="5 6">PIC167</strain>
    </source>
</reference>
<dbReference type="InterPro" id="IPR023347">
    <property type="entry name" value="Lysozyme_dom_sf"/>
</dbReference>
<evidence type="ECO:0000313" key="6">
    <source>
        <dbReference type="Proteomes" id="UP000308114"/>
    </source>
</evidence>
<dbReference type="AlphaFoldDB" id="A0A4U2PTV7"/>
<comment type="catalytic activity">
    <reaction evidence="4">
        <text>Hydrolysis of (1-&gt;4)-beta-linkages between N-acetylmuramic acid and N-acetyl-D-glucosamine residues in a peptidoglycan and between N-acetyl-D-glucosamine residues in chitodextrins.</text>
        <dbReference type="EC" id="3.2.1.17"/>
    </reaction>
</comment>
<dbReference type="EC" id="3.2.1.17" evidence="4"/>
<comment type="caution">
    <text evidence="5">The sequence shown here is derived from an EMBL/GenBank/DDBJ whole genome shotgun (WGS) entry which is preliminary data.</text>
</comment>
<dbReference type="GO" id="GO:0003796">
    <property type="term" value="F:lysozyme activity"/>
    <property type="evidence" value="ECO:0007669"/>
    <property type="project" value="UniProtKB-EC"/>
</dbReference>
<dbReference type="CDD" id="cd00737">
    <property type="entry name" value="lyz_endolysin_autolysin"/>
    <property type="match status" value="1"/>
</dbReference>
<dbReference type="GO" id="GO:0042742">
    <property type="term" value="P:defense response to bacterium"/>
    <property type="evidence" value="ECO:0007669"/>
    <property type="project" value="UniProtKB-KW"/>
</dbReference>
<organism evidence="5 6">
    <name type="scientific">Paenibacillus terrae</name>
    <dbReference type="NCBI Taxonomy" id="159743"/>
    <lineage>
        <taxon>Bacteria</taxon>
        <taxon>Bacillati</taxon>
        <taxon>Bacillota</taxon>
        <taxon>Bacilli</taxon>
        <taxon>Bacillales</taxon>
        <taxon>Paenibacillaceae</taxon>
        <taxon>Paenibacillus</taxon>
    </lineage>
</organism>
<evidence type="ECO:0000256" key="1">
    <source>
        <dbReference type="ARBA" id="ARBA00022529"/>
    </source>
</evidence>
<dbReference type="RefSeq" id="WP_212734498.1">
    <property type="nucleotide sequence ID" value="NZ_PNXQ01000016.1"/>
</dbReference>
<keyword evidence="2 4" id="KW-0081">Bacteriolytic enzyme</keyword>
<keyword evidence="4" id="KW-0326">Glycosidase</keyword>
<dbReference type="GO" id="GO:0009253">
    <property type="term" value="P:peptidoglycan catabolic process"/>
    <property type="evidence" value="ECO:0007669"/>
    <property type="project" value="InterPro"/>
</dbReference>
<dbReference type="PANTHER" id="PTHR38107:SF3">
    <property type="entry name" value="LYSOZYME RRRD-RELATED"/>
    <property type="match status" value="1"/>
</dbReference>
<proteinExistence type="inferred from homology"/>